<proteinExistence type="predicted"/>
<keyword evidence="13" id="KW-0067">ATP-binding</keyword>
<dbReference type="InterPro" id="IPR004358">
    <property type="entry name" value="Sig_transdc_His_kin-like_C"/>
</dbReference>
<sequence>MRWRPGPTIGLRAAIVLTVAVITLLTTAAVALTAYHLQAGATRERFTASAQAAFDSDAQQAHQFLVRGAGFTSVVDGVAEYMRARLGLTWAVVNFTPSSGALSTARDGAYLPVAGTAGEFPGQLPVREVDRARERLSSVRYTADTPEGPQLVIVGQVEPGVLLAEFYGTRGIDDELAVLRDRLAAVAVVVVLVGGALGVLAARGVQRRVRTAADAARRFGDGALDTRLPVRGRDELADLAGSFNAMAQRLGESIERLRRQDRQQRRFVADVAHDLRTPLASAVAAADGLHSPDAEDRARSAELVGTQVRRLSALVEDLLEMSRFDAGVAELRPEPVDLEALAADAVEWSAPGADVTVRRTGDATAFGDPRRLHTIVRNLVANAVRHGEPPVVVTVDGTEPDRVRVAVADSGPGLPAGLAPVVFDRFVRGDRARTRTPGSGLGLAIALENARLHGGRLDVDHDGGAVFTLTVPRGEPARDG</sequence>
<dbReference type="SMART" id="SM00387">
    <property type="entry name" value="HATPase_c"/>
    <property type="match status" value="1"/>
</dbReference>
<dbReference type="RefSeq" id="WP_306746393.1">
    <property type="nucleotide sequence ID" value="NZ_NSDM01000005.1"/>
</dbReference>
<keyword evidence="17" id="KW-0902">Two-component regulatory system</keyword>
<evidence type="ECO:0000256" key="10">
    <source>
        <dbReference type="ARBA" id="ARBA00022741"/>
    </source>
</evidence>
<protein>
    <recommendedName>
        <fullName evidence="21">Signal transduction histidine-protein kinase/phosphatase MprB</fullName>
        <ecNumber evidence="5">2.7.13.3</ecNumber>
    </recommendedName>
    <alternativeName>
        <fullName evidence="22">Mycobacterial persistence regulator B</fullName>
    </alternativeName>
</protein>
<keyword evidence="6" id="KW-1003">Cell membrane</keyword>
<evidence type="ECO:0000256" key="6">
    <source>
        <dbReference type="ARBA" id="ARBA00022475"/>
    </source>
</evidence>
<evidence type="ECO:0000259" key="25">
    <source>
        <dbReference type="PROSITE" id="PS50885"/>
    </source>
</evidence>
<name>A0ABU0WZB9_9PSEU</name>
<evidence type="ECO:0000256" key="3">
    <source>
        <dbReference type="ARBA" id="ARBA00001946"/>
    </source>
</evidence>
<evidence type="ECO:0000256" key="17">
    <source>
        <dbReference type="ARBA" id="ARBA00023012"/>
    </source>
</evidence>
<evidence type="ECO:0000256" key="14">
    <source>
        <dbReference type="ARBA" id="ARBA00022842"/>
    </source>
</evidence>
<dbReference type="SUPFAM" id="SSF55874">
    <property type="entry name" value="ATPase domain of HSP90 chaperone/DNA topoisomerase II/histidine kinase"/>
    <property type="match status" value="1"/>
</dbReference>
<dbReference type="InterPro" id="IPR003594">
    <property type="entry name" value="HATPase_dom"/>
</dbReference>
<evidence type="ECO:0000256" key="22">
    <source>
        <dbReference type="ARBA" id="ARBA00041776"/>
    </source>
</evidence>
<dbReference type="EMBL" id="NSDM01000005">
    <property type="protein sequence ID" value="MDQ2585221.1"/>
    <property type="molecule type" value="Genomic_DNA"/>
</dbReference>
<accession>A0ABU0WZB9</accession>
<dbReference type="PROSITE" id="PS50885">
    <property type="entry name" value="HAMP"/>
    <property type="match status" value="1"/>
</dbReference>
<keyword evidence="14" id="KW-0460">Magnesium</keyword>
<dbReference type="Gene3D" id="3.30.565.10">
    <property type="entry name" value="Histidine kinase-like ATPase, C-terminal domain"/>
    <property type="match status" value="1"/>
</dbReference>
<dbReference type="Pfam" id="PF00512">
    <property type="entry name" value="HisKA"/>
    <property type="match status" value="1"/>
</dbReference>
<dbReference type="PANTHER" id="PTHR44936:SF9">
    <property type="entry name" value="SENSOR PROTEIN CREC"/>
    <property type="match status" value="1"/>
</dbReference>
<dbReference type="InterPro" id="IPR036890">
    <property type="entry name" value="HATPase_C_sf"/>
</dbReference>
<dbReference type="SUPFAM" id="SSF47384">
    <property type="entry name" value="Homodimeric domain of signal transducing histidine kinase"/>
    <property type="match status" value="1"/>
</dbReference>
<evidence type="ECO:0000256" key="7">
    <source>
        <dbReference type="ARBA" id="ARBA00022553"/>
    </source>
</evidence>
<evidence type="ECO:0000256" key="18">
    <source>
        <dbReference type="ARBA" id="ARBA00023016"/>
    </source>
</evidence>
<evidence type="ECO:0000256" key="2">
    <source>
        <dbReference type="ARBA" id="ARBA00001936"/>
    </source>
</evidence>
<evidence type="ECO:0000256" key="13">
    <source>
        <dbReference type="ARBA" id="ARBA00022840"/>
    </source>
</evidence>
<keyword evidence="9 23" id="KW-0812">Transmembrane</keyword>
<dbReference type="Gene3D" id="6.10.340.10">
    <property type="match status" value="1"/>
</dbReference>
<dbReference type="PANTHER" id="PTHR44936">
    <property type="entry name" value="SENSOR PROTEIN CREC"/>
    <property type="match status" value="1"/>
</dbReference>
<comment type="subcellular location">
    <subcellularLocation>
        <location evidence="4">Cell membrane</location>
        <topology evidence="4">Multi-pass membrane protein</topology>
    </subcellularLocation>
</comment>
<comment type="cofactor">
    <cofactor evidence="3">
        <name>Mg(2+)</name>
        <dbReference type="ChEBI" id="CHEBI:18420"/>
    </cofactor>
</comment>
<keyword evidence="15" id="KW-0904">Protein phosphatase</keyword>
<evidence type="ECO:0000256" key="20">
    <source>
        <dbReference type="ARBA" id="ARBA00023211"/>
    </source>
</evidence>
<evidence type="ECO:0000313" key="26">
    <source>
        <dbReference type="EMBL" id="MDQ2585221.1"/>
    </source>
</evidence>
<evidence type="ECO:0000256" key="19">
    <source>
        <dbReference type="ARBA" id="ARBA00023026"/>
    </source>
</evidence>
<dbReference type="CDD" id="cd00075">
    <property type="entry name" value="HATPase"/>
    <property type="match status" value="1"/>
</dbReference>
<keyword evidence="7" id="KW-0597">Phosphoprotein</keyword>
<dbReference type="EC" id="2.7.13.3" evidence="5"/>
<dbReference type="Pfam" id="PF00672">
    <property type="entry name" value="HAMP"/>
    <property type="match status" value="1"/>
</dbReference>
<dbReference type="SUPFAM" id="SSF158472">
    <property type="entry name" value="HAMP domain-like"/>
    <property type="match status" value="1"/>
</dbReference>
<reference evidence="26 27" key="1">
    <citation type="submission" date="2017-06" db="EMBL/GenBank/DDBJ databases">
        <title>Cultured bacterium strain Saccharothrix yanglingensis Hhs.015.</title>
        <authorList>
            <person name="Xia Y."/>
        </authorList>
    </citation>
    <scope>NUCLEOTIDE SEQUENCE [LARGE SCALE GENOMIC DNA]</scope>
    <source>
        <strain evidence="26 27">Hhs.015</strain>
    </source>
</reference>
<keyword evidence="11" id="KW-0418">Kinase</keyword>
<evidence type="ECO:0000256" key="12">
    <source>
        <dbReference type="ARBA" id="ARBA00022801"/>
    </source>
</evidence>
<evidence type="ECO:0000256" key="21">
    <source>
        <dbReference type="ARBA" id="ARBA00040454"/>
    </source>
</evidence>
<evidence type="ECO:0000256" key="16">
    <source>
        <dbReference type="ARBA" id="ARBA00022989"/>
    </source>
</evidence>
<keyword evidence="19" id="KW-0843">Virulence</keyword>
<evidence type="ECO:0000256" key="11">
    <source>
        <dbReference type="ARBA" id="ARBA00022777"/>
    </source>
</evidence>
<keyword evidence="8" id="KW-0808">Transferase</keyword>
<keyword evidence="18" id="KW-0346">Stress response</keyword>
<keyword evidence="27" id="KW-1185">Reference proteome</keyword>
<dbReference type="InterPro" id="IPR005467">
    <property type="entry name" value="His_kinase_dom"/>
</dbReference>
<dbReference type="SMART" id="SM00388">
    <property type="entry name" value="HisKA"/>
    <property type="match status" value="1"/>
</dbReference>
<dbReference type="Pfam" id="PF02518">
    <property type="entry name" value="HATPase_c"/>
    <property type="match status" value="1"/>
</dbReference>
<keyword evidence="16 23" id="KW-1133">Transmembrane helix</keyword>
<keyword evidence="20" id="KW-0464">Manganese</keyword>
<dbReference type="InterPro" id="IPR003661">
    <property type="entry name" value="HisK_dim/P_dom"/>
</dbReference>
<dbReference type="CDD" id="cd06225">
    <property type="entry name" value="HAMP"/>
    <property type="match status" value="1"/>
</dbReference>
<keyword evidence="10" id="KW-0547">Nucleotide-binding</keyword>
<feature type="domain" description="Histidine kinase" evidence="24">
    <location>
        <begin position="270"/>
        <end position="475"/>
    </location>
</feature>
<dbReference type="Proteomes" id="UP001225605">
    <property type="component" value="Unassembled WGS sequence"/>
</dbReference>
<evidence type="ECO:0000256" key="23">
    <source>
        <dbReference type="SAM" id="Phobius"/>
    </source>
</evidence>
<dbReference type="InterPro" id="IPR036097">
    <property type="entry name" value="HisK_dim/P_sf"/>
</dbReference>
<dbReference type="Gene3D" id="1.10.287.130">
    <property type="match status" value="1"/>
</dbReference>
<evidence type="ECO:0000256" key="1">
    <source>
        <dbReference type="ARBA" id="ARBA00000085"/>
    </source>
</evidence>
<keyword evidence="23" id="KW-0472">Membrane</keyword>
<comment type="catalytic activity">
    <reaction evidence="1">
        <text>ATP + protein L-histidine = ADP + protein N-phospho-L-histidine.</text>
        <dbReference type="EC" id="2.7.13.3"/>
    </reaction>
</comment>
<dbReference type="InterPro" id="IPR003660">
    <property type="entry name" value="HAMP_dom"/>
</dbReference>
<dbReference type="PROSITE" id="PS50109">
    <property type="entry name" value="HIS_KIN"/>
    <property type="match status" value="1"/>
</dbReference>
<organism evidence="26 27">
    <name type="scientific">Saccharothrix yanglingensis</name>
    <dbReference type="NCBI Taxonomy" id="659496"/>
    <lineage>
        <taxon>Bacteria</taxon>
        <taxon>Bacillati</taxon>
        <taxon>Actinomycetota</taxon>
        <taxon>Actinomycetes</taxon>
        <taxon>Pseudonocardiales</taxon>
        <taxon>Pseudonocardiaceae</taxon>
        <taxon>Saccharothrix</taxon>
    </lineage>
</organism>
<evidence type="ECO:0000256" key="8">
    <source>
        <dbReference type="ARBA" id="ARBA00022679"/>
    </source>
</evidence>
<feature type="domain" description="HAMP" evidence="25">
    <location>
        <begin position="203"/>
        <end position="255"/>
    </location>
</feature>
<evidence type="ECO:0000256" key="4">
    <source>
        <dbReference type="ARBA" id="ARBA00004651"/>
    </source>
</evidence>
<comment type="caution">
    <text evidence="26">The sequence shown here is derived from an EMBL/GenBank/DDBJ whole genome shotgun (WGS) entry which is preliminary data.</text>
</comment>
<feature type="transmembrane region" description="Helical" evidence="23">
    <location>
        <begin position="183"/>
        <end position="202"/>
    </location>
</feature>
<dbReference type="PRINTS" id="PR00344">
    <property type="entry name" value="BCTRLSENSOR"/>
</dbReference>
<keyword evidence="12" id="KW-0378">Hydrolase</keyword>
<evidence type="ECO:0000256" key="15">
    <source>
        <dbReference type="ARBA" id="ARBA00022912"/>
    </source>
</evidence>
<evidence type="ECO:0000256" key="5">
    <source>
        <dbReference type="ARBA" id="ARBA00012438"/>
    </source>
</evidence>
<evidence type="ECO:0000259" key="24">
    <source>
        <dbReference type="PROSITE" id="PS50109"/>
    </source>
</evidence>
<dbReference type="SMART" id="SM00304">
    <property type="entry name" value="HAMP"/>
    <property type="match status" value="1"/>
</dbReference>
<dbReference type="InterPro" id="IPR050980">
    <property type="entry name" value="2C_sensor_his_kinase"/>
</dbReference>
<evidence type="ECO:0000256" key="9">
    <source>
        <dbReference type="ARBA" id="ARBA00022692"/>
    </source>
</evidence>
<evidence type="ECO:0000313" key="27">
    <source>
        <dbReference type="Proteomes" id="UP001225605"/>
    </source>
</evidence>
<dbReference type="CDD" id="cd00082">
    <property type="entry name" value="HisKA"/>
    <property type="match status" value="1"/>
</dbReference>
<gene>
    <name evidence="26" type="ORF">CKY47_14765</name>
</gene>
<comment type="cofactor">
    <cofactor evidence="2">
        <name>Mn(2+)</name>
        <dbReference type="ChEBI" id="CHEBI:29035"/>
    </cofactor>
</comment>